<name>A0A6A4WPF9_AMPAM</name>
<comment type="subcellular location">
    <subcellularLocation>
        <location evidence="1">Membrane</location>
        <topology evidence="1">Multi-pass membrane protein</topology>
    </subcellularLocation>
</comment>
<evidence type="ECO:0000313" key="10">
    <source>
        <dbReference type="EMBL" id="KAF0307159.1"/>
    </source>
</evidence>
<evidence type="ECO:0000256" key="4">
    <source>
        <dbReference type="ARBA" id="ARBA00022729"/>
    </source>
</evidence>
<keyword evidence="11" id="KW-1185">Reference proteome</keyword>
<feature type="transmembrane region" description="Helical" evidence="8">
    <location>
        <begin position="75"/>
        <end position="96"/>
    </location>
</feature>
<evidence type="ECO:0000256" key="1">
    <source>
        <dbReference type="ARBA" id="ARBA00004141"/>
    </source>
</evidence>
<feature type="compositionally biased region" description="Low complexity" evidence="7">
    <location>
        <begin position="204"/>
        <end position="216"/>
    </location>
</feature>
<feature type="transmembrane region" description="Helical" evidence="8">
    <location>
        <begin position="102"/>
        <end position="125"/>
    </location>
</feature>
<dbReference type="Pfam" id="PF25987">
    <property type="entry name" value="PRRT3"/>
    <property type="match status" value="1"/>
</dbReference>
<keyword evidence="2" id="KW-0597">Phosphoprotein</keyword>
<dbReference type="PANTHER" id="PTHR35578">
    <property type="entry name" value="PROLINE-RICH TRANSMEMBRANE PROTEIN 4-RELATED"/>
    <property type="match status" value="1"/>
</dbReference>
<sequence length="420" mass="45741">MATVNGFLCALGVSRAAYLVIEQYHLQEVLPEVVSRLLWDVGFPCLLAASIIIQYTFSELSQMSFGPAFLRRRPFLSSVICGHFFTVLITDLIAGLETEATALLYISQTVFIVWCLFIHTTFLFIGYKVLHMLNELPSSAFNNGTVDTNTKGIMQLALLARCGNIASSVIASGGQRAEAPPKIRITDENERTVSFHSETAITSAEPEQPAPAAEETPSCERRPSDPVAPVRRPLRPTGRRCSESAATGRKAALASSDRNRSRSCCAPSEPDSLETISPAPAPPAPAASRPKRPPPRPETTARSSLLPTAAPPRDSIVSTDITLQTVLNHIAYISHPTTVRMSPKYQVRRILKVTYTTALLGVLLSAVYLALLYARPAIGSTTWLLLETAARSAEFFMGCCIANITKQPVQRSGGMLRQYH</sequence>
<gene>
    <name evidence="10" type="ORF">FJT64_021463</name>
</gene>
<feature type="domain" description="Proline-rich transmembrane protein 3/4" evidence="9">
    <location>
        <begin position="2"/>
        <end position="151"/>
    </location>
</feature>
<organism evidence="10 11">
    <name type="scientific">Amphibalanus amphitrite</name>
    <name type="common">Striped barnacle</name>
    <name type="synonym">Balanus amphitrite</name>
    <dbReference type="NCBI Taxonomy" id="1232801"/>
    <lineage>
        <taxon>Eukaryota</taxon>
        <taxon>Metazoa</taxon>
        <taxon>Ecdysozoa</taxon>
        <taxon>Arthropoda</taxon>
        <taxon>Crustacea</taxon>
        <taxon>Multicrustacea</taxon>
        <taxon>Cirripedia</taxon>
        <taxon>Thoracica</taxon>
        <taxon>Thoracicalcarea</taxon>
        <taxon>Balanomorpha</taxon>
        <taxon>Balanoidea</taxon>
        <taxon>Balanidae</taxon>
        <taxon>Amphibalaninae</taxon>
        <taxon>Amphibalanus</taxon>
    </lineage>
</organism>
<evidence type="ECO:0000256" key="6">
    <source>
        <dbReference type="ARBA" id="ARBA00023136"/>
    </source>
</evidence>
<evidence type="ECO:0000256" key="7">
    <source>
        <dbReference type="SAM" id="MobiDB-lite"/>
    </source>
</evidence>
<evidence type="ECO:0000259" key="9">
    <source>
        <dbReference type="Pfam" id="PF25987"/>
    </source>
</evidence>
<dbReference type="InterPro" id="IPR059081">
    <property type="entry name" value="PRRT3-4"/>
</dbReference>
<protein>
    <recommendedName>
        <fullName evidence="9">Proline-rich transmembrane protein 3/4 domain-containing protein</fullName>
    </recommendedName>
</protein>
<proteinExistence type="predicted"/>
<feature type="region of interest" description="Disordered" evidence="7">
    <location>
        <begin position="199"/>
        <end position="313"/>
    </location>
</feature>
<dbReference type="InterPro" id="IPR052836">
    <property type="entry name" value="PRRT_domain-containing"/>
</dbReference>
<evidence type="ECO:0000256" key="5">
    <source>
        <dbReference type="ARBA" id="ARBA00022989"/>
    </source>
</evidence>
<evidence type="ECO:0000256" key="3">
    <source>
        <dbReference type="ARBA" id="ARBA00022692"/>
    </source>
</evidence>
<keyword evidence="3 8" id="KW-0812">Transmembrane</keyword>
<dbReference type="EMBL" id="VIIS01000599">
    <property type="protein sequence ID" value="KAF0307159.1"/>
    <property type="molecule type" value="Genomic_DNA"/>
</dbReference>
<dbReference type="AlphaFoldDB" id="A0A6A4WPF9"/>
<dbReference type="OrthoDB" id="10066605at2759"/>
<dbReference type="Proteomes" id="UP000440578">
    <property type="component" value="Unassembled WGS sequence"/>
</dbReference>
<evidence type="ECO:0000256" key="8">
    <source>
        <dbReference type="SAM" id="Phobius"/>
    </source>
</evidence>
<feature type="transmembrane region" description="Helical" evidence="8">
    <location>
        <begin position="350"/>
        <end position="374"/>
    </location>
</feature>
<accession>A0A6A4WPF9</accession>
<reference evidence="10 11" key="1">
    <citation type="submission" date="2019-07" db="EMBL/GenBank/DDBJ databases">
        <title>Draft genome assembly of a fouling barnacle, Amphibalanus amphitrite (Darwin, 1854): The first reference genome for Thecostraca.</title>
        <authorList>
            <person name="Kim W."/>
        </authorList>
    </citation>
    <scope>NUCLEOTIDE SEQUENCE [LARGE SCALE GENOMIC DNA]</scope>
    <source>
        <strain evidence="10">SNU_AA5</strain>
        <tissue evidence="10">Soma without cirri and trophi</tissue>
    </source>
</reference>
<evidence type="ECO:0000256" key="2">
    <source>
        <dbReference type="ARBA" id="ARBA00022553"/>
    </source>
</evidence>
<dbReference type="PANTHER" id="PTHR35578:SF6">
    <property type="entry name" value="PROLINE-RICH TRANSMEMBRANE PROTEIN 4"/>
    <property type="match status" value="1"/>
</dbReference>
<keyword evidence="6 8" id="KW-0472">Membrane</keyword>
<comment type="caution">
    <text evidence="10">The sequence shown here is derived from an EMBL/GenBank/DDBJ whole genome shotgun (WGS) entry which is preliminary data.</text>
</comment>
<keyword evidence="5 8" id="KW-1133">Transmembrane helix</keyword>
<evidence type="ECO:0000313" key="11">
    <source>
        <dbReference type="Proteomes" id="UP000440578"/>
    </source>
</evidence>
<keyword evidence="4" id="KW-0732">Signal</keyword>